<comment type="caution">
    <text evidence="1">The sequence shown here is derived from an EMBL/GenBank/DDBJ whole genome shotgun (WGS) entry which is preliminary data.</text>
</comment>
<accession>A0ACC0CLZ0</accession>
<dbReference type="Proteomes" id="UP001497680">
    <property type="component" value="Unassembled WGS sequence"/>
</dbReference>
<name>A0ACC0CLZ0_9PEZI</name>
<protein>
    <submittedName>
        <fullName evidence="1">Uncharacterized protein</fullName>
    </submittedName>
</protein>
<organism evidence="1 2">
    <name type="scientific">Hypoxylon rubiginosum</name>
    <dbReference type="NCBI Taxonomy" id="110542"/>
    <lineage>
        <taxon>Eukaryota</taxon>
        <taxon>Fungi</taxon>
        <taxon>Dikarya</taxon>
        <taxon>Ascomycota</taxon>
        <taxon>Pezizomycotina</taxon>
        <taxon>Sordariomycetes</taxon>
        <taxon>Xylariomycetidae</taxon>
        <taxon>Xylariales</taxon>
        <taxon>Hypoxylaceae</taxon>
        <taxon>Hypoxylon</taxon>
    </lineage>
</organism>
<gene>
    <name evidence="1" type="ORF">F4821DRAFT_249328</name>
</gene>
<proteinExistence type="predicted"/>
<sequence>MNLLDLLLLSIGASIALVGGTTTLLTFSDSNCTSFIESLEGEDGFPSGECMNFKDQSASSYSSFMVNTLDSGCSITIYGSDTNDLICSSTLAIEAHRGECYNSSWQYYSVDMCTPLITSSSSSSTSLSTSTISPATSIVLLPTSITLFPTSTTTQGPAQTTTSSDSASVAAIAGGSVVGTLVLVAIAVTAAYYFWWRPKMTKNKDEGVERDKPLGLSYGSDRMESSTISEAPWQSERPLELTSDHIVEAP</sequence>
<reference evidence="1 2" key="1">
    <citation type="journal article" date="2022" name="New Phytol.">
        <title>Ecological generalism drives hyperdiversity of secondary metabolite gene clusters in xylarialean endophytes.</title>
        <authorList>
            <person name="Franco M.E.E."/>
            <person name="Wisecaver J.H."/>
            <person name="Arnold A.E."/>
            <person name="Ju Y.M."/>
            <person name="Slot J.C."/>
            <person name="Ahrendt S."/>
            <person name="Moore L.P."/>
            <person name="Eastman K.E."/>
            <person name="Scott K."/>
            <person name="Konkel Z."/>
            <person name="Mondo S.J."/>
            <person name="Kuo A."/>
            <person name="Hayes R.D."/>
            <person name="Haridas S."/>
            <person name="Andreopoulos B."/>
            <person name="Riley R."/>
            <person name="LaButti K."/>
            <person name="Pangilinan J."/>
            <person name="Lipzen A."/>
            <person name="Amirebrahimi M."/>
            <person name="Yan J."/>
            <person name="Adam C."/>
            <person name="Keymanesh K."/>
            <person name="Ng V."/>
            <person name="Louie K."/>
            <person name="Northen T."/>
            <person name="Drula E."/>
            <person name="Henrissat B."/>
            <person name="Hsieh H.M."/>
            <person name="Youens-Clark K."/>
            <person name="Lutzoni F."/>
            <person name="Miadlikowska J."/>
            <person name="Eastwood D.C."/>
            <person name="Hamelin R.C."/>
            <person name="Grigoriev I.V."/>
            <person name="U'Ren J.M."/>
        </authorList>
    </citation>
    <scope>NUCLEOTIDE SEQUENCE [LARGE SCALE GENOMIC DNA]</scope>
    <source>
        <strain evidence="1 2">ER1909</strain>
    </source>
</reference>
<dbReference type="EMBL" id="MU394396">
    <property type="protein sequence ID" value="KAI6081424.1"/>
    <property type="molecule type" value="Genomic_DNA"/>
</dbReference>
<evidence type="ECO:0000313" key="1">
    <source>
        <dbReference type="EMBL" id="KAI6081424.1"/>
    </source>
</evidence>
<keyword evidence="2" id="KW-1185">Reference proteome</keyword>
<evidence type="ECO:0000313" key="2">
    <source>
        <dbReference type="Proteomes" id="UP001497680"/>
    </source>
</evidence>